<evidence type="ECO:0000313" key="2">
    <source>
        <dbReference type="Proteomes" id="UP000886804"/>
    </source>
</evidence>
<comment type="caution">
    <text evidence="1">The sequence shown here is derived from an EMBL/GenBank/DDBJ whole genome shotgun (WGS) entry which is preliminary data.</text>
</comment>
<accession>A0A9D2L6C1</accession>
<protein>
    <submittedName>
        <fullName evidence="1">Uncharacterized protein</fullName>
    </submittedName>
</protein>
<sequence>MRKLRRFAGIAAWFSLAAILVLFNATAGNEPSQDFGEAAAAVQTELL</sequence>
<gene>
    <name evidence="1" type="ORF">H9716_02760</name>
</gene>
<name>A0A9D2L6C1_9FIRM</name>
<reference evidence="1" key="1">
    <citation type="journal article" date="2021" name="PeerJ">
        <title>Extensive microbial diversity within the chicken gut microbiome revealed by metagenomics and culture.</title>
        <authorList>
            <person name="Gilroy R."/>
            <person name="Ravi A."/>
            <person name="Getino M."/>
            <person name="Pursley I."/>
            <person name="Horton D.L."/>
            <person name="Alikhan N.F."/>
            <person name="Baker D."/>
            <person name="Gharbi K."/>
            <person name="Hall N."/>
            <person name="Watson M."/>
            <person name="Adriaenssens E.M."/>
            <person name="Foster-Nyarko E."/>
            <person name="Jarju S."/>
            <person name="Secka A."/>
            <person name="Antonio M."/>
            <person name="Oren A."/>
            <person name="Chaudhuri R.R."/>
            <person name="La Ragione R."/>
            <person name="Hildebrand F."/>
            <person name="Pallen M.J."/>
        </authorList>
    </citation>
    <scope>NUCLEOTIDE SEQUENCE</scope>
    <source>
        <strain evidence="1">CHK188-4685</strain>
    </source>
</reference>
<dbReference type="EMBL" id="DWYS01000036">
    <property type="protein sequence ID" value="HJB06768.1"/>
    <property type="molecule type" value="Genomic_DNA"/>
</dbReference>
<dbReference type="Proteomes" id="UP000886804">
    <property type="component" value="Unassembled WGS sequence"/>
</dbReference>
<organism evidence="1 2">
    <name type="scientific">Candidatus Enterocloster faecavium</name>
    <dbReference type="NCBI Taxonomy" id="2838560"/>
    <lineage>
        <taxon>Bacteria</taxon>
        <taxon>Bacillati</taxon>
        <taxon>Bacillota</taxon>
        <taxon>Clostridia</taxon>
        <taxon>Lachnospirales</taxon>
        <taxon>Lachnospiraceae</taxon>
        <taxon>Enterocloster</taxon>
    </lineage>
</organism>
<proteinExistence type="predicted"/>
<reference evidence="1" key="2">
    <citation type="submission" date="2021-04" db="EMBL/GenBank/DDBJ databases">
        <authorList>
            <person name="Gilroy R."/>
        </authorList>
    </citation>
    <scope>NUCLEOTIDE SEQUENCE</scope>
    <source>
        <strain evidence="1">CHK188-4685</strain>
    </source>
</reference>
<dbReference type="AlphaFoldDB" id="A0A9D2L6C1"/>
<evidence type="ECO:0000313" key="1">
    <source>
        <dbReference type="EMBL" id="HJB06768.1"/>
    </source>
</evidence>